<dbReference type="STRING" id="285351.SAMN04488035_2512"/>
<dbReference type="Pfam" id="PF01636">
    <property type="entry name" value="APH"/>
    <property type="match status" value="1"/>
</dbReference>
<name>A0A1I2HT45_9MICO</name>
<dbReference type="EMBL" id="FONZ01000005">
    <property type="protein sequence ID" value="SFF33049.1"/>
    <property type="molecule type" value="Genomic_DNA"/>
</dbReference>
<keyword evidence="3" id="KW-1185">Reference proteome</keyword>
<dbReference type="RefSeq" id="WP_093379378.1">
    <property type="nucleotide sequence ID" value="NZ_BNAN01000001.1"/>
</dbReference>
<dbReference type="InterPro" id="IPR011009">
    <property type="entry name" value="Kinase-like_dom_sf"/>
</dbReference>
<keyword evidence="2" id="KW-0808">Transferase</keyword>
<organism evidence="2 3">
    <name type="scientific">Flavimobilis marinus</name>
    <dbReference type="NCBI Taxonomy" id="285351"/>
    <lineage>
        <taxon>Bacteria</taxon>
        <taxon>Bacillati</taxon>
        <taxon>Actinomycetota</taxon>
        <taxon>Actinomycetes</taxon>
        <taxon>Micrococcales</taxon>
        <taxon>Jonesiaceae</taxon>
        <taxon>Flavimobilis</taxon>
    </lineage>
</organism>
<dbReference type="GO" id="GO:0016301">
    <property type="term" value="F:kinase activity"/>
    <property type="evidence" value="ECO:0007669"/>
    <property type="project" value="UniProtKB-KW"/>
</dbReference>
<protein>
    <submittedName>
        <fullName evidence="2">Ser/Thr protein kinase RdoA involved in Cpx stress response, MazF antagonist</fullName>
    </submittedName>
</protein>
<dbReference type="SUPFAM" id="SSF56112">
    <property type="entry name" value="Protein kinase-like (PK-like)"/>
    <property type="match status" value="1"/>
</dbReference>
<reference evidence="3" key="1">
    <citation type="submission" date="2016-10" db="EMBL/GenBank/DDBJ databases">
        <authorList>
            <person name="Varghese N."/>
            <person name="Submissions S."/>
        </authorList>
    </citation>
    <scope>NUCLEOTIDE SEQUENCE [LARGE SCALE GENOMIC DNA]</scope>
    <source>
        <strain evidence="3">DSM 19083</strain>
    </source>
</reference>
<evidence type="ECO:0000313" key="3">
    <source>
        <dbReference type="Proteomes" id="UP000198520"/>
    </source>
</evidence>
<dbReference type="InterPro" id="IPR002575">
    <property type="entry name" value="Aminoglycoside_PTrfase"/>
</dbReference>
<dbReference type="Proteomes" id="UP000198520">
    <property type="component" value="Unassembled WGS sequence"/>
</dbReference>
<keyword evidence="2" id="KW-0418">Kinase</keyword>
<sequence>MSRAPHDLRATALDAIATVVARAGLAPTSSEVVAEGGSVVVRLDGTGLVARASTHTAAVRADPAAWYAREVAVARALAHEDADVVAPARAVDPGPYAVGPVVVSLWEDAGDDPQRPTPAETGVALARLHEASERLPDDVAAALPVLAPVLDQTASCLDVLAQAGALDDADMTMLRDEHTDVVALMADAVTDQPLVVLHGDAHPGNLVRSADRWLWLDLEEVCRGPVLWDLATLRRSRATDGRAALAAYARARGMPEPSDAELAPMLRARQLLVAAWACAASVSGPALFSAQAEAALSELRAQPASP</sequence>
<evidence type="ECO:0000259" key="1">
    <source>
        <dbReference type="Pfam" id="PF01636"/>
    </source>
</evidence>
<proteinExistence type="predicted"/>
<dbReference type="OrthoDB" id="115252at2"/>
<accession>A0A1I2HT45</accession>
<feature type="domain" description="Aminoglycoside phosphotransferase" evidence="1">
    <location>
        <begin position="30"/>
        <end position="256"/>
    </location>
</feature>
<dbReference type="AlphaFoldDB" id="A0A1I2HT45"/>
<evidence type="ECO:0000313" key="2">
    <source>
        <dbReference type="EMBL" id="SFF33049.1"/>
    </source>
</evidence>
<dbReference type="Gene3D" id="3.90.1200.10">
    <property type="match status" value="1"/>
</dbReference>
<gene>
    <name evidence="2" type="ORF">SAMN04488035_2512</name>
</gene>